<dbReference type="EMBL" id="AP022572">
    <property type="protein sequence ID" value="BBX55604.1"/>
    <property type="molecule type" value="Genomic_DNA"/>
</dbReference>
<evidence type="ECO:0000313" key="2">
    <source>
        <dbReference type="EMBL" id="BBX55604.1"/>
    </source>
</evidence>
<proteinExistence type="predicted"/>
<accession>A0A7I7L707</accession>
<dbReference type="InterPro" id="IPR027417">
    <property type="entry name" value="P-loop_NTPase"/>
</dbReference>
<evidence type="ECO:0008006" key="4">
    <source>
        <dbReference type="Google" id="ProtNLM"/>
    </source>
</evidence>
<evidence type="ECO:0000256" key="1">
    <source>
        <dbReference type="SAM" id="MobiDB-lite"/>
    </source>
</evidence>
<dbReference type="SUPFAM" id="SSF52540">
    <property type="entry name" value="P-loop containing nucleoside triphosphate hydrolases"/>
    <property type="match status" value="1"/>
</dbReference>
<feature type="region of interest" description="Disordered" evidence="1">
    <location>
        <begin position="425"/>
        <end position="460"/>
    </location>
</feature>
<dbReference type="KEGG" id="msho:MSHO_09490"/>
<evidence type="ECO:0000313" key="3">
    <source>
        <dbReference type="Proteomes" id="UP000467164"/>
    </source>
</evidence>
<keyword evidence="3" id="KW-1185">Reference proteome</keyword>
<dbReference type="Pfam" id="PF13469">
    <property type="entry name" value="Sulfotransfer_3"/>
    <property type="match status" value="1"/>
</dbReference>
<organism evidence="2 3">
    <name type="scientific">Mycobacterium shottsii</name>
    <dbReference type="NCBI Taxonomy" id="133549"/>
    <lineage>
        <taxon>Bacteria</taxon>
        <taxon>Bacillati</taxon>
        <taxon>Actinomycetota</taxon>
        <taxon>Actinomycetes</taxon>
        <taxon>Mycobacteriales</taxon>
        <taxon>Mycobacteriaceae</taxon>
        <taxon>Mycobacterium</taxon>
        <taxon>Mycobacterium ulcerans group</taxon>
    </lineage>
</organism>
<dbReference type="PANTHER" id="PTHR36451">
    <property type="entry name" value="PAPS-DEPENDENT SULFOTRANSFERASE STF3"/>
    <property type="match status" value="1"/>
</dbReference>
<dbReference type="AlphaFoldDB" id="A0A7I7L707"/>
<sequence>MEPSSTDIADIDFDDLARPVQTDVQRQVLQFTESRHVEFDIAALLAEAVDQAGVGDDLGDTDGFGDRLRAHVAAIEGDQGLTQLTRSSLRQRVVRLLRNRLSLTDLIRRYPEIESIRIEKPFVVVGMPRSGTTHLVNLLAADPRRRALPYWESRDPIPARGQGPDIFGVDPRYNRAKSEHDALMATAPVVAAMHDRFPEAIEEEVELLDLDLASYVLEWHARVPDWRDYYLGLDQRRHYAYLKKVLQALTFLRGAQTWVLKSPQHCEQLGPLMATFPDATVAFTHRDPVAVIQSTITMMAYSDRLRRTSIDAGWLLDYWSDRVYRLLRACVRDRDIVPPDRSIDIGFHQLNGNEMALLDELYRRSGVAITPKVRGLFQQYLDGNPRGKHGRVHYHLQRHFGSSAEQLRERFDFYFDRFDVRPERRRRPRCSNRSTAAGRAPTRCARRPPSGLSRSRQDCGVHRDCRTPTC</sequence>
<dbReference type="Gene3D" id="3.40.50.300">
    <property type="entry name" value="P-loop containing nucleotide triphosphate hydrolases"/>
    <property type="match status" value="1"/>
</dbReference>
<gene>
    <name evidence="2" type="ORF">MSHO_09490</name>
</gene>
<name>A0A7I7L707_9MYCO</name>
<protein>
    <recommendedName>
        <fullName evidence="4">Sulfotransferase</fullName>
    </recommendedName>
</protein>
<reference evidence="2 3" key="1">
    <citation type="journal article" date="2019" name="Emerg. Microbes Infect.">
        <title>Comprehensive subspecies identification of 175 nontuberculous mycobacteria species based on 7547 genomic profiles.</title>
        <authorList>
            <person name="Matsumoto Y."/>
            <person name="Kinjo T."/>
            <person name="Motooka D."/>
            <person name="Nabeya D."/>
            <person name="Jung N."/>
            <person name="Uechi K."/>
            <person name="Horii T."/>
            <person name="Iida T."/>
            <person name="Fujita J."/>
            <person name="Nakamura S."/>
        </authorList>
    </citation>
    <scope>NUCLEOTIDE SEQUENCE [LARGE SCALE GENOMIC DNA]</scope>
    <source>
        <strain evidence="2 3">JCM 12657</strain>
    </source>
</reference>
<dbReference type="InterPro" id="IPR052736">
    <property type="entry name" value="Stf3_sulfotransferase"/>
</dbReference>
<dbReference type="Proteomes" id="UP000467164">
    <property type="component" value="Chromosome"/>
</dbReference>
<dbReference type="PANTHER" id="PTHR36451:SF1">
    <property type="entry name" value="OMEGA-HYDROXY-BETA-DIHYDROMENAQUINONE-9 SULFOTRANSFERASE STF3"/>
    <property type="match status" value="1"/>
</dbReference>